<organism evidence="2 3">
    <name type="scientific">Alcanivorax jadensis T9</name>
    <dbReference type="NCBI Taxonomy" id="1177181"/>
    <lineage>
        <taxon>Bacteria</taxon>
        <taxon>Pseudomonadati</taxon>
        <taxon>Pseudomonadota</taxon>
        <taxon>Gammaproteobacteria</taxon>
        <taxon>Oceanospirillales</taxon>
        <taxon>Alcanivoracaceae</taxon>
        <taxon>Alcanivorax</taxon>
    </lineage>
</organism>
<accession>A0ABR4WDG3</accession>
<protein>
    <recommendedName>
        <fullName evidence="4">DUF1269 domain-containing protein</fullName>
    </recommendedName>
</protein>
<feature type="transmembrane region" description="Helical" evidence="1">
    <location>
        <begin position="61"/>
        <end position="80"/>
    </location>
</feature>
<keyword evidence="1" id="KW-1133">Transmembrane helix</keyword>
<comment type="caution">
    <text evidence="2">The sequence shown here is derived from an EMBL/GenBank/DDBJ whole genome shotgun (WGS) entry which is preliminary data.</text>
</comment>
<feature type="transmembrane region" description="Helical" evidence="1">
    <location>
        <begin position="92"/>
        <end position="111"/>
    </location>
</feature>
<dbReference type="Proteomes" id="UP000029443">
    <property type="component" value="Unassembled WGS sequence"/>
</dbReference>
<keyword evidence="3" id="KW-1185">Reference proteome</keyword>
<gene>
    <name evidence="2" type="ORF">T9A_01457</name>
</gene>
<evidence type="ECO:0000256" key="1">
    <source>
        <dbReference type="SAM" id="Phobius"/>
    </source>
</evidence>
<evidence type="ECO:0000313" key="2">
    <source>
        <dbReference type="EMBL" id="KGD61508.1"/>
    </source>
</evidence>
<keyword evidence="1" id="KW-0812">Transmembrane</keyword>
<sequence length="172" mass="18655">MKRLYYFAKSLTSVQGITTDLRQAGIGENRLHVMGNDSSAMAQAHVHTATPWEETDIMHSGFVGALGGMAAGLVVGFMLAGADPWGMQLDTGAIIGVTLFGTCFGAWLGGLRGVSSRSHHLTPYLDRVEQGDYLMMVDADDEVQASKVEKVMQGHRHEAEEAGREEHFSPFD</sequence>
<evidence type="ECO:0008006" key="4">
    <source>
        <dbReference type="Google" id="ProtNLM"/>
    </source>
</evidence>
<reference evidence="2 3" key="1">
    <citation type="submission" date="2012-09" db="EMBL/GenBank/DDBJ databases">
        <title>Genome Sequence of alkane-degrading Bacterium Alcanivorax jadensis T9.</title>
        <authorList>
            <person name="Lai Q."/>
            <person name="Shao Z."/>
        </authorList>
    </citation>
    <scope>NUCLEOTIDE SEQUENCE [LARGE SCALE GENOMIC DNA]</scope>
    <source>
        <strain evidence="2 3">T9</strain>
    </source>
</reference>
<proteinExistence type="predicted"/>
<evidence type="ECO:0000313" key="3">
    <source>
        <dbReference type="Proteomes" id="UP000029443"/>
    </source>
</evidence>
<dbReference type="RefSeq" id="WP_035246486.1">
    <property type="nucleotide sequence ID" value="NZ_ARXU01000004.1"/>
</dbReference>
<name>A0ABR4WDG3_9GAMM</name>
<keyword evidence="1" id="KW-0472">Membrane</keyword>
<dbReference type="EMBL" id="ARXU01000004">
    <property type="protein sequence ID" value="KGD61508.1"/>
    <property type="molecule type" value="Genomic_DNA"/>
</dbReference>